<dbReference type="PROSITE" id="PS51257">
    <property type="entry name" value="PROKAR_LIPOPROTEIN"/>
    <property type="match status" value="1"/>
</dbReference>
<dbReference type="AlphaFoldDB" id="A0AAN9P4Z4"/>
<evidence type="ECO:0000313" key="2">
    <source>
        <dbReference type="EMBL" id="KAK7285665.1"/>
    </source>
</evidence>
<reference evidence="2 3" key="1">
    <citation type="submission" date="2024-01" db="EMBL/GenBank/DDBJ databases">
        <title>The genomes of 5 underutilized Papilionoideae crops provide insights into root nodulation and disease resistance.</title>
        <authorList>
            <person name="Yuan L."/>
        </authorList>
    </citation>
    <scope>NUCLEOTIDE SEQUENCE [LARGE SCALE GENOMIC DNA]</scope>
    <source>
        <strain evidence="2">LY-2023</strain>
        <tissue evidence="2">Leaf</tissue>
    </source>
</reference>
<dbReference type="PANTHER" id="PTHR47555:SF2">
    <property type="entry name" value="N-ACETYLGLUCOSAMINYL TRANSFERASE COMPONENT FAMILY PROTEIN _ GPI1 FAMILY PROTEIN"/>
    <property type="match status" value="1"/>
</dbReference>
<keyword evidence="1" id="KW-0812">Transmembrane</keyword>
<dbReference type="Proteomes" id="UP001359559">
    <property type="component" value="Unassembled WGS sequence"/>
</dbReference>
<organism evidence="2 3">
    <name type="scientific">Clitoria ternatea</name>
    <name type="common">Butterfly pea</name>
    <dbReference type="NCBI Taxonomy" id="43366"/>
    <lineage>
        <taxon>Eukaryota</taxon>
        <taxon>Viridiplantae</taxon>
        <taxon>Streptophyta</taxon>
        <taxon>Embryophyta</taxon>
        <taxon>Tracheophyta</taxon>
        <taxon>Spermatophyta</taxon>
        <taxon>Magnoliopsida</taxon>
        <taxon>eudicotyledons</taxon>
        <taxon>Gunneridae</taxon>
        <taxon>Pentapetalae</taxon>
        <taxon>rosids</taxon>
        <taxon>fabids</taxon>
        <taxon>Fabales</taxon>
        <taxon>Fabaceae</taxon>
        <taxon>Papilionoideae</taxon>
        <taxon>50 kb inversion clade</taxon>
        <taxon>NPAAA clade</taxon>
        <taxon>indigoferoid/millettioid clade</taxon>
        <taxon>Phaseoleae</taxon>
        <taxon>Clitoria</taxon>
    </lineage>
</organism>
<name>A0AAN9P4Z4_CLITE</name>
<comment type="caution">
    <text evidence="2">The sequence shown here is derived from an EMBL/GenBank/DDBJ whole genome shotgun (WGS) entry which is preliminary data.</text>
</comment>
<keyword evidence="1" id="KW-0472">Membrane</keyword>
<proteinExistence type="predicted"/>
<keyword evidence="1" id="KW-1133">Transmembrane helix</keyword>
<feature type="transmembrane region" description="Helical" evidence="1">
    <location>
        <begin position="327"/>
        <end position="353"/>
    </location>
</feature>
<evidence type="ECO:0000313" key="3">
    <source>
        <dbReference type="Proteomes" id="UP001359559"/>
    </source>
</evidence>
<accession>A0AAN9P4Z4</accession>
<dbReference type="EMBL" id="JAYKXN010000005">
    <property type="protein sequence ID" value="KAK7285665.1"/>
    <property type="molecule type" value="Genomic_DNA"/>
</dbReference>
<gene>
    <name evidence="2" type="ORF">RJT34_20443</name>
</gene>
<dbReference type="PANTHER" id="PTHR47555">
    <property type="entry name" value="N-ACETYLGLUCOSAMINYL TRANSFERASE COMPONENT FAMILY PROTEIN / GPI1 FAMILY PROTEIN"/>
    <property type="match status" value="1"/>
</dbReference>
<keyword evidence="3" id="KW-1185">Reference proteome</keyword>
<evidence type="ECO:0000256" key="1">
    <source>
        <dbReference type="SAM" id="Phobius"/>
    </source>
</evidence>
<sequence length="354" mass="39586">MMKRCCRLWWPRQLLSNQESTCSSLLGWFVACSPSSLGIIVVFTCSEVLLASSTSDIEVAAGGRRLGGDSFKVARAATRSPKGCAGPLDVRAVLLKVRKESLEVREDCPSIRQQCVVIRGWGIIHDTHGSMPKFLQDKSKFSMLGLCATNPTSNSVVDETQDKKRFANCGNALEEGGTLTYRNNSCRSCCYFPLDRSFNKSSQSILGKSNWVLLMFDSPEQNNVGIHRLPQLHHIHWDGLTESEYDVHVIIYETPMYGSHHFSLSHSGSNEQAKTSTKNPKWVNELHKRKKVIELDTVILAINCTAAAKRIFESHVVPRRSLLQLSIFPMFFVIIGHLVSKSAALFSTMFYIVL</sequence>
<protein>
    <submittedName>
        <fullName evidence="2">Uncharacterized protein</fullName>
    </submittedName>
</protein>